<comment type="subcellular location">
    <subcellularLocation>
        <location evidence="2">Cytoplasm</location>
    </subcellularLocation>
</comment>
<sequence>MTFSFLAYVAQSFATCKPIGTAPMTSSMAQSRSHKKSGPSQRQLKVGEVIRRTLSEILARDEIHDPELNRISITVSEVTTSPDLQIATVYIMPLGGKLYEESIAALARNKGQIRSIVGRKAGLKFAPDLRFRIDETFDRIDSTRALFEREEVRRDLGPDPEVEDAADTGSQSD</sequence>
<dbReference type="NCBIfam" id="TIGR00082">
    <property type="entry name" value="rbfA"/>
    <property type="match status" value="1"/>
</dbReference>
<dbReference type="Proteomes" id="UP000028680">
    <property type="component" value="Chromosome"/>
</dbReference>
<reference evidence="4 5" key="1">
    <citation type="journal article" date="2014" name="ISME J.">
        <title>Adaptation of an abundant Roseobacter RCA organism to pelagic systems revealed by genomic and transcriptomic analyses.</title>
        <authorList>
            <person name="Voget S."/>
            <person name="Wemheuer B."/>
            <person name="Brinkhoff T."/>
            <person name="Vollmers J."/>
            <person name="Dietrich S."/>
            <person name="Giebel H.A."/>
            <person name="Beardsley C."/>
            <person name="Sardemann C."/>
            <person name="Bakenhus I."/>
            <person name="Billerbeck S."/>
            <person name="Daniel R."/>
            <person name="Simon M."/>
        </authorList>
    </citation>
    <scope>NUCLEOTIDE SEQUENCE [LARGE SCALE GENOMIC DNA]</scope>
    <source>
        <strain evidence="4 5">RCA23</strain>
    </source>
</reference>
<dbReference type="Gene3D" id="3.30.300.20">
    <property type="match status" value="1"/>
</dbReference>
<dbReference type="PROSITE" id="PS01319">
    <property type="entry name" value="RBFA"/>
    <property type="match status" value="1"/>
</dbReference>
<dbReference type="GO" id="GO:0043024">
    <property type="term" value="F:ribosomal small subunit binding"/>
    <property type="evidence" value="ECO:0007669"/>
    <property type="project" value="TreeGrafter"/>
</dbReference>
<keyword evidence="2" id="KW-0963">Cytoplasm</keyword>
<organism evidence="4 5">
    <name type="scientific">Planktomarina temperata RCA23</name>
    <dbReference type="NCBI Taxonomy" id="666509"/>
    <lineage>
        <taxon>Bacteria</taxon>
        <taxon>Pseudomonadati</taxon>
        <taxon>Pseudomonadota</taxon>
        <taxon>Alphaproteobacteria</taxon>
        <taxon>Rhodobacterales</taxon>
        <taxon>Paracoccaceae</taxon>
        <taxon>Planktomarina</taxon>
    </lineage>
</organism>
<accession>A0AAN0RLK8</accession>
<dbReference type="NCBIfam" id="NF001802">
    <property type="entry name" value="PRK00521.2-5"/>
    <property type="match status" value="1"/>
</dbReference>
<dbReference type="InterPro" id="IPR020053">
    <property type="entry name" value="Ribosome-bd_factorA_CS"/>
</dbReference>
<keyword evidence="1 2" id="KW-0690">Ribosome biogenesis</keyword>
<dbReference type="EMBL" id="CP003984">
    <property type="protein sequence ID" value="AII88366.1"/>
    <property type="molecule type" value="Genomic_DNA"/>
</dbReference>
<dbReference type="GO" id="GO:0030490">
    <property type="term" value="P:maturation of SSU-rRNA"/>
    <property type="evidence" value="ECO:0007669"/>
    <property type="project" value="UniProtKB-UniRule"/>
</dbReference>
<protein>
    <recommendedName>
        <fullName evidence="2">Ribosome-binding factor A</fullName>
    </recommendedName>
</protein>
<dbReference type="Pfam" id="PF02033">
    <property type="entry name" value="RBFA"/>
    <property type="match status" value="1"/>
</dbReference>
<dbReference type="GO" id="GO:0005829">
    <property type="term" value="C:cytosol"/>
    <property type="evidence" value="ECO:0007669"/>
    <property type="project" value="TreeGrafter"/>
</dbReference>
<name>A0AAN0RLK8_9RHOB</name>
<feature type="region of interest" description="Disordered" evidence="3">
    <location>
        <begin position="24"/>
        <end position="43"/>
    </location>
</feature>
<evidence type="ECO:0000256" key="2">
    <source>
        <dbReference type="HAMAP-Rule" id="MF_00003"/>
    </source>
</evidence>
<dbReference type="InterPro" id="IPR000238">
    <property type="entry name" value="RbfA"/>
</dbReference>
<evidence type="ECO:0000256" key="3">
    <source>
        <dbReference type="SAM" id="MobiDB-lite"/>
    </source>
</evidence>
<comment type="function">
    <text evidence="2">One of several proteins that assist in the late maturation steps of the functional core of the 30S ribosomal subunit. Associates with free 30S ribosomal subunits (but not with 30S subunits that are part of 70S ribosomes or polysomes). Required for efficient processing of 16S rRNA. May interact with the 5'-terminal helix region of 16S rRNA.</text>
</comment>
<evidence type="ECO:0000313" key="4">
    <source>
        <dbReference type="EMBL" id="AII88366.1"/>
    </source>
</evidence>
<gene>
    <name evidence="2 4" type="primary">rbfA</name>
    <name evidence="4" type="ORF">RCA23_c28650</name>
</gene>
<dbReference type="PANTHER" id="PTHR33515:SF1">
    <property type="entry name" value="RIBOSOME-BINDING FACTOR A, CHLOROPLASTIC-RELATED"/>
    <property type="match status" value="1"/>
</dbReference>
<dbReference type="InterPro" id="IPR015946">
    <property type="entry name" value="KH_dom-like_a/b"/>
</dbReference>
<proteinExistence type="inferred from homology"/>
<dbReference type="KEGG" id="ptp:RCA23_c28650"/>
<dbReference type="InterPro" id="IPR023799">
    <property type="entry name" value="RbfA_dom_sf"/>
</dbReference>
<comment type="similarity">
    <text evidence="2">Belongs to the RbfA family.</text>
</comment>
<comment type="subunit">
    <text evidence="2">Monomer. Binds 30S ribosomal subunits, but not 50S ribosomal subunits or 70S ribosomes.</text>
</comment>
<keyword evidence="5" id="KW-1185">Reference proteome</keyword>
<dbReference type="AlphaFoldDB" id="A0AAN0RLK8"/>
<feature type="region of interest" description="Disordered" evidence="3">
    <location>
        <begin position="151"/>
        <end position="173"/>
    </location>
</feature>
<evidence type="ECO:0000313" key="5">
    <source>
        <dbReference type="Proteomes" id="UP000028680"/>
    </source>
</evidence>
<evidence type="ECO:0000256" key="1">
    <source>
        <dbReference type="ARBA" id="ARBA00022517"/>
    </source>
</evidence>
<dbReference type="PANTHER" id="PTHR33515">
    <property type="entry name" value="RIBOSOME-BINDING FACTOR A, CHLOROPLASTIC-RELATED"/>
    <property type="match status" value="1"/>
</dbReference>
<dbReference type="SUPFAM" id="SSF89919">
    <property type="entry name" value="Ribosome-binding factor A, RbfA"/>
    <property type="match status" value="1"/>
</dbReference>
<dbReference type="HAMAP" id="MF_00003">
    <property type="entry name" value="RbfA"/>
    <property type="match status" value="1"/>
</dbReference>